<accession>A0ABX7B4T7</accession>
<dbReference type="Proteomes" id="UP000595197">
    <property type="component" value="Chromosome"/>
</dbReference>
<gene>
    <name evidence="2" type="ORF">IGS68_24670</name>
</gene>
<protein>
    <submittedName>
        <fullName evidence="2">Uncharacterized protein</fullName>
    </submittedName>
</protein>
<name>A0ABX7B4T7_9PROT</name>
<dbReference type="EMBL" id="CP067420">
    <property type="protein sequence ID" value="QQP89149.1"/>
    <property type="molecule type" value="Genomic_DNA"/>
</dbReference>
<feature type="region of interest" description="Disordered" evidence="1">
    <location>
        <begin position="1"/>
        <end position="69"/>
    </location>
</feature>
<sequence length="69" mass="7510">MEKKPIPDLSDALKSDPGENARTVERLFDDESGQEAQEANLKMRKAREADKPADPLGGSPAVERFGSPD</sequence>
<reference evidence="2" key="1">
    <citation type="submission" date="2021-02" db="EMBL/GenBank/DDBJ databases">
        <title>Skermanella TT6 skin isolate.</title>
        <authorList>
            <person name="Lee K."/>
            <person name="Ganzorig M."/>
        </authorList>
    </citation>
    <scope>NUCLEOTIDE SEQUENCE</scope>
    <source>
        <strain evidence="2">TT6</strain>
    </source>
</reference>
<organism evidence="2 3">
    <name type="scientific">Skermanella cutis</name>
    <dbReference type="NCBI Taxonomy" id="2775420"/>
    <lineage>
        <taxon>Bacteria</taxon>
        <taxon>Pseudomonadati</taxon>
        <taxon>Pseudomonadota</taxon>
        <taxon>Alphaproteobacteria</taxon>
        <taxon>Rhodospirillales</taxon>
        <taxon>Azospirillaceae</taxon>
        <taxon>Skermanella</taxon>
    </lineage>
</organism>
<proteinExistence type="predicted"/>
<feature type="compositionally biased region" description="Basic and acidic residues" evidence="1">
    <location>
        <begin position="1"/>
        <end position="29"/>
    </location>
</feature>
<evidence type="ECO:0000313" key="3">
    <source>
        <dbReference type="Proteomes" id="UP000595197"/>
    </source>
</evidence>
<evidence type="ECO:0000313" key="2">
    <source>
        <dbReference type="EMBL" id="QQP89149.1"/>
    </source>
</evidence>
<evidence type="ECO:0000256" key="1">
    <source>
        <dbReference type="SAM" id="MobiDB-lite"/>
    </source>
</evidence>
<keyword evidence="3" id="KW-1185">Reference proteome</keyword>
<dbReference type="RefSeq" id="WP_201075047.1">
    <property type="nucleotide sequence ID" value="NZ_CP067420.1"/>
</dbReference>